<dbReference type="SMART" id="SM00382">
    <property type="entry name" value="AAA"/>
    <property type="match status" value="2"/>
</dbReference>
<dbReference type="Gene3D" id="3.40.50.300">
    <property type="entry name" value="P-loop containing nucleotide triphosphate hydrolases"/>
    <property type="match status" value="3"/>
</dbReference>
<dbReference type="InterPro" id="IPR017730">
    <property type="entry name" value="Chaperonin_ClpB"/>
</dbReference>
<dbReference type="SMART" id="SM01086">
    <property type="entry name" value="ClpB_D2-small"/>
    <property type="match status" value="1"/>
</dbReference>
<keyword evidence="5 12" id="KW-0547">Nucleotide-binding</keyword>
<dbReference type="EMBL" id="JRVC01000003">
    <property type="protein sequence ID" value="KHS48742.1"/>
    <property type="molecule type" value="Genomic_DNA"/>
</dbReference>
<dbReference type="Pfam" id="PF10431">
    <property type="entry name" value="ClpB_D2-small"/>
    <property type="match status" value="1"/>
</dbReference>
<dbReference type="CDD" id="cd00009">
    <property type="entry name" value="AAA"/>
    <property type="match status" value="1"/>
</dbReference>
<dbReference type="Gene3D" id="1.10.8.60">
    <property type="match status" value="1"/>
</dbReference>
<dbReference type="Pfam" id="PF07724">
    <property type="entry name" value="AAA_2"/>
    <property type="match status" value="1"/>
</dbReference>
<comment type="similarity">
    <text evidence="2 12">Belongs to the ClpA/ClpB family.</text>
</comment>
<evidence type="ECO:0000256" key="10">
    <source>
        <dbReference type="ARBA" id="ARBA00026057"/>
    </source>
</evidence>
<dbReference type="GO" id="GO:0005737">
    <property type="term" value="C:cytoplasm"/>
    <property type="evidence" value="ECO:0007669"/>
    <property type="project" value="UniProtKB-SubCell"/>
</dbReference>
<dbReference type="GO" id="GO:0005524">
    <property type="term" value="F:ATP binding"/>
    <property type="evidence" value="ECO:0007669"/>
    <property type="project" value="UniProtKB-UniRule"/>
</dbReference>
<comment type="subunit">
    <text evidence="13">Homohexamer; The oligomerization is ATP-dependent.</text>
</comment>
<dbReference type="InterPro" id="IPR036628">
    <property type="entry name" value="Clp_N_dom_sf"/>
</dbReference>
<dbReference type="PATRIC" id="fig|48936.3.peg.833"/>
<keyword evidence="16" id="KW-1185">Reference proteome</keyword>
<dbReference type="PROSITE" id="PS00870">
    <property type="entry name" value="CLPAB_1"/>
    <property type="match status" value="1"/>
</dbReference>
<dbReference type="AlphaFoldDB" id="A0A0B8ZRB5"/>
<dbReference type="Pfam" id="PF17871">
    <property type="entry name" value="AAA_lid_9"/>
    <property type="match status" value="1"/>
</dbReference>
<dbReference type="InterPro" id="IPR003959">
    <property type="entry name" value="ATPase_AAA_core"/>
</dbReference>
<comment type="subcellular location">
    <subcellularLocation>
        <location evidence="1 13">Cytoplasm</location>
    </subcellularLocation>
</comment>
<feature type="coiled-coil region" evidence="13">
    <location>
        <begin position="437"/>
        <end position="495"/>
    </location>
</feature>
<dbReference type="FunFam" id="3.40.50.300:FF:000025">
    <property type="entry name" value="ATP-dependent Clp protease subunit"/>
    <property type="match status" value="1"/>
</dbReference>
<evidence type="ECO:0000256" key="11">
    <source>
        <dbReference type="PROSITE-ProRule" id="PRU01251"/>
    </source>
</evidence>
<dbReference type="InterPro" id="IPR050130">
    <property type="entry name" value="ClpA_ClpB"/>
</dbReference>
<feature type="domain" description="Clp R" evidence="14">
    <location>
        <begin position="3"/>
        <end position="149"/>
    </location>
</feature>
<comment type="caution">
    <text evidence="15">The sequence shown here is derived from an EMBL/GenBank/DDBJ whole genome shotgun (WGS) entry which is preliminary data.</text>
</comment>
<protein>
    <recommendedName>
        <fullName evidence="3 13">Chaperone protein ClpB</fullName>
    </recommendedName>
</protein>
<evidence type="ECO:0000256" key="2">
    <source>
        <dbReference type="ARBA" id="ARBA00008675"/>
    </source>
</evidence>
<comment type="subunit">
    <text evidence="10">Homohexamer. The oligomerization is ATP-dependent.</text>
</comment>
<comment type="function">
    <text evidence="9">Part of a stress-induced multi-chaperone system, it is involved in the recovery of the cell from heat-induced damage, in cooperation with DnaK, DnaJ and GrpE. Acts before DnaK, in the processing of protein aggregates. Protein binding stimulates the ATPase activity; ATP hydrolysis unfolds the denatured protein aggregates, which probably helps expose new hydrophobic binding sites on the surface of ClpB-bound aggregates, contributing to the solubilization and refolding of denatured protein aggregates by DnaK.</text>
</comment>
<dbReference type="PROSITE" id="PS51903">
    <property type="entry name" value="CLP_R"/>
    <property type="match status" value="1"/>
</dbReference>
<dbReference type="RefSeq" id="WP_039331930.1">
    <property type="nucleotide sequence ID" value="NZ_JRVC01000003.1"/>
</dbReference>
<dbReference type="STRING" id="48936.NJ75_00824"/>
<dbReference type="Proteomes" id="UP000031338">
    <property type="component" value="Unassembled WGS sequence"/>
</dbReference>
<evidence type="ECO:0000256" key="12">
    <source>
        <dbReference type="RuleBase" id="RU004432"/>
    </source>
</evidence>
<dbReference type="PANTHER" id="PTHR11638">
    <property type="entry name" value="ATP-DEPENDENT CLP PROTEASE"/>
    <property type="match status" value="1"/>
</dbReference>
<dbReference type="InterPro" id="IPR041546">
    <property type="entry name" value="ClpA/ClpB_AAA_lid"/>
</dbReference>
<keyword evidence="7 13" id="KW-0175">Coiled coil</keyword>
<dbReference type="Pfam" id="PF02861">
    <property type="entry name" value="Clp_N"/>
    <property type="match status" value="1"/>
</dbReference>
<dbReference type="SUPFAM" id="SSF52540">
    <property type="entry name" value="P-loop containing nucleoside triphosphate hydrolases"/>
    <property type="match status" value="2"/>
</dbReference>
<dbReference type="FunFam" id="3.40.50.300:FF:000010">
    <property type="entry name" value="Chaperone clpB 1, putative"/>
    <property type="match status" value="1"/>
</dbReference>
<dbReference type="SUPFAM" id="SSF81923">
    <property type="entry name" value="Double Clp-N motif"/>
    <property type="match status" value="1"/>
</dbReference>
<dbReference type="InterPro" id="IPR003593">
    <property type="entry name" value="AAA+_ATPase"/>
</dbReference>
<keyword evidence="8 12" id="KW-0143">Chaperone</keyword>
<evidence type="ECO:0000256" key="4">
    <source>
        <dbReference type="ARBA" id="ARBA00022737"/>
    </source>
</evidence>
<dbReference type="GO" id="GO:0016887">
    <property type="term" value="F:ATP hydrolysis activity"/>
    <property type="evidence" value="ECO:0007669"/>
    <property type="project" value="InterPro"/>
</dbReference>
<dbReference type="Pfam" id="PF00004">
    <property type="entry name" value="AAA"/>
    <property type="match status" value="1"/>
</dbReference>
<evidence type="ECO:0000256" key="7">
    <source>
        <dbReference type="ARBA" id="ARBA00023054"/>
    </source>
</evidence>
<evidence type="ECO:0000256" key="3">
    <source>
        <dbReference type="ARBA" id="ARBA00017574"/>
    </source>
</evidence>
<dbReference type="GO" id="GO:0042026">
    <property type="term" value="P:protein refolding"/>
    <property type="evidence" value="ECO:0007669"/>
    <property type="project" value="UniProtKB-UniRule"/>
</dbReference>
<evidence type="ECO:0000256" key="9">
    <source>
        <dbReference type="ARBA" id="ARBA00025613"/>
    </source>
</evidence>
<proteinExistence type="inferred from homology"/>
<dbReference type="CDD" id="cd19499">
    <property type="entry name" value="RecA-like_ClpB_Hsp104-like"/>
    <property type="match status" value="1"/>
</dbReference>
<name>A0A0B8ZRB5_9SPHN</name>
<organism evidence="15 16">
    <name type="scientific">Novosphingobium subterraneum</name>
    <dbReference type="NCBI Taxonomy" id="48936"/>
    <lineage>
        <taxon>Bacteria</taxon>
        <taxon>Pseudomonadati</taxon>
        <taxon>Pseudomonadota</taxon>
        <taxon>Alphaproteobacteria</taxon>
        <taxon>Sphingomonadales</taxon>
        <taxon>Sphingomonadaceae</taxon>
        <taxon>Novosphingobium</taxon>
    </lineage>
</organism>
<dbReference type="FunFam" id="3.40.50.300:FF:000120">
    <property type="entry name" value="ATP-dependent chaperone ClpB"/>
    <property type="match status" value="1"/>
</dbReference>
<dbReference type="PROSITE" id="PS00871">
    <property type="entry name" value="CLPAB_2"/>
    <property type="match status" value="1"/>
</dbReference>
<evidence type="ECO:0000256" key="1">
    <source>
        <dbReference type="ARBA" id="ARBA00004496"/>
    </source>
</evidence>
<reference evidence="15 16" key="1">
    <citation type="submission" date="2014-10" db="EMBL/GenBank/DDBJ databases">
        <title>Draft genome sequence of Novosphingobium subterraneum DSM 12447.</title>
        <authorList>
            <person name="Gan H.M."/>
            <person name="Gan H.Y."/>
            <person name="Savka M.A."/>
        </authorList>
    </citation>
    <scope>NUCLEOTIDE SEQUENCE [LARGE SCALE GENOMIC DNA]</scope>
    <source>
        <strain evidence="15 16">DSM 12447</strain>
    </source>
</reference>
<evidence type="ECO:0000256" key="13">
    <source>
        <dbReference type="RuleBase" id="RU362034"/>
    </source>
</evidence>
<dbReference type="InterPro" id="IPR001270">
    <property type="entry name" value="ClpA/B"/>
</dbReference>
<keyword evidence="4 11" id="KW-0677">Repeat</keyword>
<dbReference type="PRINTS" id="PR00300">
    <property type="entry name" value="CLPPROTEASEA"/>
</dbReference>
<dbReference type="InterPro" id="IPR028299">
    <property type="entry name" value="ClpA/B_CS2"/>
</dbReference>
<dbReference type="GO" id="GO:0034605">
    <property type="term" value="P:cellular response to heat"/>
    <property type="evidence" value="ECO:0007669"/>
    <property type="project" value="TreeGrafter"/>
</dbReference>
<gene>
    <name evidence="13" type="primary">clpB</name>
    <name evidence="15" type="ORF">NJ75_00824</name>
</gene>
<evidence type="ECO:0000313" key="16">
    <source>
        <dbReference type="Proteomes" id="UP000031338"/>
    </source>
</evidence>
<accession>A0A0B8ZRB5</accession>
<dbReference type="Gene3D" id="1.10.1780.10">
    <property type="entry name" value="Clp, N-terminal domain"/>
    <property type="match status" value="1"/>
</dbReference>
<keyword evidence="6 12" id="KW-0067">ATP-binding</keyword>
<sequence length="859" mass="93863">MNLEKFTDRAKGFLQAAQTVAIRMNHQRITPDHILKALLEDSEGMASGLIQRAGGNAALAQTEVDKALAKIPAVSGSGAQQTPGLDNDAVRVLDAAEQIAAKSNDSFVTVERMLVALTLATTTSAGQALKAANVTPQALEAAITQLRGGRTADSASAENAYDAMKKYARDLTEAAREGKLDPVIGRDEEIRRTVQILARRTKNNPALIGEPGVGKTAIAEGLALRIANGDVPDSLRDRTLMALDMGSLIAGAKYRGEFEERLKAVLDEVKGAEGQIILFIDEMHTLIGAGKSEGAMDAGNLLKPALARGELHCIGATTLDEYQKYVEKDPALQRRFQPVFVGEPTVEDTISILRGIKDKYELHHGVRIADNAIVAAATLSNRYISDRFLPDKAIDLMDEAASRIRMEVESKPEEIEKLDRRIIQMKIEEMALAKETDAASKDRLATLREELANLEQQSAELTTRWQNERDKIAAEGKVKEALDAARSELEVAQRNGDLAKAGELAYGRIPELERQLAEAQGVSANAMLREEVTAEDIAAVVSKWTGVPVDRMMEGEREKLLKMEEVLGKRVIGQKDAVLAVSKAVRRARAGLQDPNRPLGSFLFLGPTGVGKTELTKALAGFLFDDDSAMVRIDMSEFMEKHSVSRLIGAPPGYVGYDEGGVLTEAVRRRPYQVVLFDEVEKAHGDVFNVLLQVLDDGRLTDGQGRVVDFTNTLIILTSNLGSQYLANLEEGQDVASVEPQVMDIVRGHFRPEFLNRLDEIILFHRLGQEHMAPIVDIQVGRVASLLKDRKIVLDLTDAAKRWLGRVGYDPVYGARPLKRAVQRYLQDPLAEKLLGGEVPDGSTVRIDEGDGALTFIVE</sequence>
<evidence type="ECO:0000256" key="8">
    <source>
        <dbReference type="ARBA" id="ARBA00023186"/>
    </source>
</evidence>
<evidence type="ECO:0000256" key="6">
    <source>
        <dbReference type="ARBA" id="ARBA00022840"/>
    </source>
</evidence>
<dbReference type="NCBIfam" id="TIGR03346">
    <property type="entry name" value="chaperone_ClpB"/>
    <property type="match status" value="1"/>
</dbReference>
<dbReference type="InterPro" id="IPR027417">
    <property type="entry name" value="P-loop_NTPase"/>
</dbReference>
<evidence type="ECO:0000313" key="15">
    <source>
        <dbReference type="EMBL" id="KHS48742.1"/>
    </source>
</evidence>
<keyword evidence="13" id="KW-0963">Cytoplasm</keyword>
<dbReference type="InterPro" id="IPR019489">
    <property type="entry name" value="Clp_ATPase_C"/>
</dbReference>
<dbReference type="InterPro" id="IPR004176">
    <property type="entry name" value="Clp_R_N"/>
</dbReference>
<keyword evidence="13" id="KW-0346">Stress response</keyword>
<dbReference type="InterPro" id="IPR018368">
    <property type="entry name" value="ClpA/B_CS1"/>
</dbReference>
<evidence type="ECO:0000259" key="14">
    <source>
        <dbReference type="PROSITE" id="PS51903"/>
    </source>
</evidence>
<dbReference type="PANTHER" id="PTHR11638:SF18">
    <property type="entry name" value="HEAT SHOCK PROTEIN 104"/>
    <property type="match status" value="1"/>
</dbReference>
<evidence type="ECO:0000256" key="5">
    <source>
        <dbReference type="ARBA" id="ARBA00022741"/>
    </source>
</evidence>